<dbReference type="PANTHER" id="PTHR22916">
    <property type="entry name" value="GLYCOSYLTRANSFERASE"/>
    <property type="match status" value="1"/>
</dbReference>
<feature type="domain" description="Glycosyltransferase 2-like" evidence="1">
    <location>
        <begin position="3"/>
        <end position="134"/>
    </location>
</feature>
<dbReference type="GO" id="GO:0016757">
    <property type="term" value="F:glycosyltransferase activity"/>
    <property type="evidence" value="ECO:0007669"/>
    <property type="project" value="UniProtKB-KW"/>
</dbReference>
<comment type="caution">
    <text evidence="2">The sequence shown here is derived from an EMBL/GenBank/DDBJ whole genome shotgun (WGS) entry which is preliminary data.</text>
</comment>
<sequence length="295" mass="35298">MLSIIIPYYKITFFDKTIQSLANQTNKNFKVFIGDDNSQNNPSELLEKYKGKFQFQYTKFDENFGSNDLVQQWNRCIELDNSENKWLMILGDDDVLDKNVVEEFHNQRNKFEDSINVVRFSTIKINQKGDFISDIYYNPITENSADFLFRETRSSLSEYVFRKDDLIKTTIKKFPLAWYSDVLAVLEVSDFKEIYSINEAVVKIRISDESISGNSDNMSKKIKASFQFYYYLLYCKNEFFTENQRQILLQKLNNSYFHRKKSAMNFFKISFLHLKYFSTKEYLNFLKSFWQKIKK</sequence>
<proteinExistence type="predicted"/>
<dbReference type="SUPFAM" id="SSF53448">
    <property type="entry name" value="Nucleotide-diphospho-sugar transferases"/>
    <property type="match status" value="1"/>
</dbReference>
<accession>A0ABW6I7B6</accession>
<dbReference type="RefSeq" id="WP_379852224.1">
    <property type="nucleotide sequence ID" value="NZ_JBHZPY010000010.1"/>
</dbReference>
<dbReference type="Gene3D" id="3.90.550.10">
    <property type="entry name" value="Spore Coat Polysaccharide Biosynthesis Protein SpsA, Chain A"/>
    <property type="match status" value="1"/>
</dbReference>
<evidence type="ECO:0000259" key="1">
    <source>
        <dbReference type="Pfam" id="PF00535"/>
    </source>
</evidence>
<dbReference type="EC" id="2.4.-.-" evidence="2"/>
<reference evidence="2 3" key="1">
    <citation type="submission" date="2024-06" db="EMBL/GenBank/DDBJ databases">
        <title>Flavobacterium spp. isolated from glacier.</title>
        <authorList>
            <person name="Han D."/>
        </authorList>
    </citation>
    <scope>NUCLEOTIDE SEQUENCE [LARGE SCALE GENOMIC DNA]</scope>
    <source>
        <strain evidence="2 3">ZS1P70</strain>
    </source>
</reference>
<evidence type="ECO:0000313" key="2">
    <source>
        <dbReference type="EMBL" id="MFE3871892.1"/>
    </source>
</evidence>
<organism evidence="2 3">
    <name type="scientific">Flavobacterium zhoui</name>
    <dbReference type="NCBI Taxonomy" id="3230414"/>
    <lineage>
        <taxon>Bacteria</taxon>
        <taxon>Pseudomonadati</taxon>
        <taxon>Bacteroidota</taxon>
        <taxon>Flavobacteriia</taxon>
        <taxon>Flavobacteriales</taxon>
        <taxon>Flavobacteriaceae</taxon>
        <taxon>Flavobacterium</taxon>
    </lineage>
</organism>
<name>A0ABW6I7B6_9FLAO</name>
<dbReference type="InterPro" id="IPR029044">
    <property type="entry name" value="Nucleotide-diphossugar_trans"/>
</dbReference>
<gene>
    <name evidence="2" type="ORF">ACFX5F_11745</name>
</gene>
<dbReference type="PANTHER" id="PTHR22916:SF3">
    <property type="entry name" value="UDP-GLCNAC:BETAGAL BETA-1,3-N-ACETYLGLUCOSAMINYLTRANSFERASE-LIKE PROTEIN 1"/>
    <property type="match status" value="1"/>
</dbReference>
<dbReference type="InterPro" id="IPR001173">
    <property type="entry name" value="Glyco_trans_2-like"/>
</dbReference>
<dbReference type="CDD" id="cd00761">
    <property type="entry name" value="Glyco_tranf_GTA_type"/>
    <property type="match status" value="1"/>
</dbReference>
<keyword evidence="2" id="KW-0328">Glycosyltransferase</keyword>
<dbReference type="Pfam" id="PF00535">
    <property type="entry name" value="Glycos_transf_2"/>
    <property type="match status" value="1"/>
</dbReference>
<protein>
    <submittedName>
        <fullName evidence="2">Glycosyltransferase family 2 protein</fullName>
        <ecNumber evidence="2">2.4.-.-</ecNumber>
    </submittedName>
</protein>
<keyword evidence="2" id="KW-0808">Transferase</keyword>
<evidence type="ECO:0000313" key="3">
    <source>
        <dbReference type="Proteomes" id="UP001600107"/>
    </source>
</evidence>
<dbReference type="EMBL" id="JBHZPY010000010">
    <property type="protein sequence ID" value="MFE3871892.1"/>
    <property type="molecule type" value="Genomic_DNA"/>
</dbReference>
<dbReference type="Proteomes" id="UP001600107">
    <property type="component" value="Unassembled WGS sequence"/>
</dbReference>
<keyword evidence="3" id="KW-1185">Reference proteome</keyword>